<sequence length="82" mass="9625">MILERLKNLREDNDLLQKQVADELKIPERTYGNYELGVRRIPLELLIELAIFYNTSTDYLLGLTNEKAPYERAKEIKTNSLL</sequence>
<proteinExistence type="predicted"/>
<comment type="caution">
    <text evidence="1">The sequence shown here is derived from an EMBL/GenBank/DDBJ whole genome shotgun (WGS) entry which is preliminary data.</text>
</comment>
<name>A0ACB5UG63_9FIRM</name>
<evidence type="ECO:0000313" key="1">
    <source>
        <dbReference type="EMBL" id="GMQ61595.1"/>
    </source>
</evidence>
<reference evidence="1" key="1">
    <citation type="submission" date="2023-09" db="EMBL/GenBank/DDBJ databases">
        <title>Vallitalea sediminicola and Vallitalea maricola sp. nov., anaerobic bacteria isolated from marine sediment.</title>
        <authorList>
            <person name="Hirano S."/>
            <person name="Maeda A."/>
            <person name="Terahara T."/>
            <person name="Mori K."/>
            <person name="Hamada M."/>
            <person name="Matsumoto R."/>
            <person name="Kobayashi T."/>
        </authorList>
    </citation>
    <scope>NUCLEOTIDE SEQUENCE</scope>
    <source>
        <strain evidence="1">AN17-2</strain>
    </source>
</reference>
<protein>
    <submittedName>
        <fullName evidence="1">Helix-turn-helix transcriptional regulator</fullName>
    </submittedName>
</protein>
<gene>
    <name evidence="1" type="ORF">AN2V17_08240</name>
</gene>
<dbReference type="EMBL" id="BTPU01000010">
    <property type="protein sequence ID" value="GMQ61595.1"/>
    <property type="molecule type" value="Genomic_DNA"/>
</dbReference>
<organism evidence="1 2">
    <name type="scientific">Vallitalea maricola</name>
    <dbReference type="NCBI Taxonomy" id="3074433"/>
    <lineage>
        <taxon>Bacteria</taxon>
        <taxon>Bacillati</taxon>
        <taxon>Bacillota</taxon>
        <taxon>Clostridia</taxon>
        <taxon>Lachnospirales</taxon>
        <taxon>Vallitaleaceae</taxon>
        <taxon>Vallitalea</taxon>
    </lineage>
</organism>
<keyword evidence="2" id="KW-1185">Reference proteome</keyword>
<accession>A0ACB5UG63</accession>
<dbReference type="Proteomes" id="UP001374599">
    <property type="component" value="Unassembled WGS sequence"/>
</dbReference>
<evidence type="ECO:0000313" key="2">
    <source>
        <dbReference type="Proteomes" id="UP001374599"/>
    </source>
</evidence>